<dbReference type="EMBL" id="CP071796">
    <property type="protein sequence ID" value="QTD43718.1"/>
    <property type="molecule type" value="Genomic_DNA"/>
</dbReference>
<feature type="domain" description="DUF6310" evidence="2">
    <location>
        <begin position="117"/>
        <end position="228"/>
    </location>
</feature>
<keyword evidence="4" id="KW-1185">Reference proteome</keyword>
<keyword evidence="1" id="KW-0472">Membrane</keyword>
<proteinExistence type="predicted"/>
<sequence>MGWKIKEFGEQTVKPIAKTITAKVNSRALASLSVIGANSLVSTADAVLLGLLVMLTLIAFKLMLADLNINTIPRTQEDTCDCTKTPDDPKCKKCEKVPEPKKPFWHKPPTNGYERRVDWHHQCADNSGNSYKPEEVRIFDKSGKNISVDLFDNSTNTACEVKTSFKKEAYEPGLMSVWKRRALAQISQQKIIAERCGWRYCVVVNQQWLKDALHEEDATLDVRVYPRCRAKDFVPDPYEQPDPNL</sequence>
<dbReference type="AlphaFoldDB" id="A0A975CC38"/>
<dbReference type="RefSeq" id="WP_208007129.1">
    <property type="nucleotide sequence ID" value="NZ_CP071796.1"/>
</dbReference>
<keyword evidence="1" id="KW-1133">Transmembrane helix</keyword>
<protein>
    <recommendedName>
        <fullName evidence="2">DUF6310 domain-containing protein</fullName>
    </recommendedName>
</protein>
<dbReference type="Proteomes" id="UP000663903">
    <property type="component" value="Chromosome"/>
</dbReference>
<feature type="transmembrane region" description="Helical" evidence="1">
    <location>
        <begin position="46"/>
        <end position="64"/>
    </location>
</feature>
<dbReference type="InterPro" id="IPR046277">
    <property type="entry name" value="DUF6310"/>
</dbReference>
<name>A0A975CC38_9BURK</name>
<gene>
    <name evidence="3" type="ORF">J1M35_11145</name>
</gene>
<reference evidence="3" key="1">
    <citation type="submission" date="2021-03" db="EMBL/GenBank/DDBJ databases">
        <title>Ottowia sp. 27C isolated from the cloaca of a Giant Asian pond turtle (Heosemys grandis).</title>
        <authorList>
            <person name="Spergser J."/>
            <person name="Busse H.-J."/>
        </authorList>
    </citation>
    <scope>NUCLEOTIDE SEQUENCE</scope>
    <source>
        <strain evidence="3">27C</strain>
    </source>
</reference>
<evidence type="ECO:0000313" key="4">
    <source>
        <dbReference type="Proteomes" id="UP000663903"/>
    </source>
</evidence>
<evidence type="ECO:0000259" key="2">
    <source>
        <dbReference type="Pfam" id="PF19829"/>
    </source>
</evidence>
<evidence type="ECO:0000313" key="3">
    <source>
        <dbReference type="EMBL" id="QTD43718.1"/>
    </source>
</evidence>
<evidence type="ECO:0000256" key="1">
    <source>
        <dbReference type="SAM" id="Phobius"/>
    </source>
</evidence>
<keyword evidence="1" id="KW-0812">Transmembrane</keyword>
<dbReference type="KEGG" id="otd:J1M35_11145"/>
<dbReference type="Pfam" id="PF19829">
    <property type="entry name" value="DUF6310"/>
    <property type="match status" value="1"/>
</dbReference>
<organism evidence="3 4">
    <name type="scientific">Ottowia testudinis</name>
    <dbReference type="NCBI Taxonomy" id="2816950"/>
    <lineage>
        <taxon>Bacteria</taxon>
        <taxon>Pseudomonadati</taxon>
        <taxon>Pseudomonadota</taxon>
        <taxon>Betaproteobacteria</taxon>
        <taxon>Burkholderiales</taxon>
        <taxon>Comamonadaceae</taxon>
        <taxon>Ottowia</taxon>
    </lineage>
</organism>
<accession>A0A975CC38</accession>